<proteinExistence type="predicted"/>
<comment type="caution">
    <text evidence="1">The sequence shown here is derived from an EMBL/GenBank/DDBJ whole genome shotgun (WGS) entry which is preliminary data.</text>
</comment>
<accession>A0A5J9UQL2</accession>
<evidence type="ECO:0000313" key="2">
    <source>
        <dbReference type="Proteomes" id="UP000324897"/>
    </source>
</evidence>
<sequence>MFYSPLVLRNAGMVSNDASSSSVLATILSDRAGRRPLLLACTAEVAATLLSVALTPCVPGDRTCRVLGGSCWSPHRTRLRTQGSSLGIVVKRLQACEHDVHLDGGLDHHGRVVLTVRQCRCGCVRICFSLGAGDQGHGARGDAMSER</sequence>
<name>A0A5J9UQL2_9POAL</name>
<reference evidence="1 2" key="1">
    <citation type="journal article" date="2019" name="Sci. Rep.">
        <title>A high-quality genome of Eragrostis curvula grass provides insights into Poaceae evolution and supports new strategies to enhance forage quality.</title>
        <authorList>
            <person name="Carballo J."/>
            <person name="Santos B.A.C.M."/>
            <person name="Zappacosta D."/>
            <person name="Garbus I."/>
            <person name="Selva J.P."/>
            <person name="Gallo C.A."/>
            <person name="Diaz A."/>
            <person name="Albertini E."/>
            <person name="Caccamo M."/>
            <person name="Echenique V."/>
        </authorList>
    </citation>
    <scope>NUCLEOTIDE SEQUENCE [LARGE SCALE GENOMIC DNA]</scope>
    <source>
        <strain evidence="2">cv. Victoria</strain>
        <tissue evidence="1">Leaf</tissue>
    </source>
</reference>
<keyword evidence="2" id="KW-1185">Reference proteome</keyword>
<gene>
    <name evidence="1" type="ORF">EJB05_28304</name>
</gene>
<dbReference type="AlphaFoldDB" id="A0A5J9UQL2"/>
<dbReference type="Gramene" id="TVU25795">
    <property type="protein sequence ID" value="TVU25795"/>
    <property type="gene ID" value="EJB05_28304"/>
</dbReference>
<dbReference type="Proteomes" id="UP000324897">
    <property type="component" value="Chromosome 2"/>
</dbReference>
<feature type="non-terminal residue" evidence="1">
    <location>
        <position position="1"/>
    </location>
</feature>
<dbReference type="EMBL" id="RWGY01000013">
    <property type="protein sequence ID" value="TVU25795.1"/>
    <property type="molecule type" value="Genomic_DNA"/>
</dbReference>
<evidence type="ECO:0000313" key="1">
    <source>
        <dbReference type="EMBL" id="TVU25795.1"/>
    </source>
</evidence>
<protein>
    <submittedName>
        <fullName evidence="1">Uncharacterized protein</fullName>
    </submittedName>
</protein>
<organism evidence="1 2">
    <name type="scientific">Eragrostis curvula</name>
    <name type="common">weeping love grass</name>
    <dbReference type="NCBI Taxonomy" id="38414"/>
    <lineage>
        <taxon>Eukaryota</taxon>
        <taxon>Viridiplantae</taxon>
        <taxon>Streptophyta</taxon>
        <taxon>Embryophyta</taxon>
        <taxon>Tracheophyta</taxon>
        <taxon>Spermatophyta</taxon>
        <taxon>Magnoliopsida</taxon>
        <taxon>Liliopsida</taxon>
        <taxon>Poales</taxon>
        <taxon>Poaceae</taxon>
        <taxon>PACMAD clade</taxon>
        <taxon>Chloridoideae</taxon>
        <taxon>Eragrostideae</taxon>
        <taxon>Eragrostidinae</taxon>
        <taxon>Eragrostis</taxon>
    </lineage>
</organism>